<keyword evidence="2" id="KW-1185">Reference proteome</keyword>
<proteinExistence type="predicted"/>
<gene>
    <name evidence="1" type="ORF">GXW71_10115</name>
</gene>
<accession>A0ABS5EWP4</accession>
<evidence type="ECO:0000313" key="1">
    <source>
        <dbReference type="EMBL" id="MBR0664706.1"/>
    </source>
</evidence>
<protein>
    <submittedName>
        <fullName evidence="1">Uncharacterized protein</fullName>
    </submittedName>
</protein>
<organism evidence="1 2">
    <name type="scientific">Plastoroseomonas hellenica</name>
    <dbReference type="NCBI Taxonomy" id="2687306"/>
    <lineage>
        <taxon>Bacteria</taxon>
        <taxon>Pseudomonadati</taxon>
        <taxon>Pseudomonadota</taxon>
        <taxon>Alphaproteobacteria</taxon>
        <taxon>Acetobacterales</taxon>
        <taxon>Acetobacteraceae</taxon>
        <taxon>Plastoroseomonas</taxon>
    </lineage>
</organism>
<sequence>MTILVYPFQDLAGASKYRGVMVGWIYRGKADIFIWPGGPEFDVPSCLASAAASTIVILGHCTSGSPILRSETSYLQNRAVESPGETIRAGELAVLLRNLGLNDNNTRTIKCLNCSSGDHFDGFQLEASFATTLKAALAQPEIGLGNIHVYGYLGELMLLPDRLTNVPDSTGQLVNINNRVLSVFATRRKAFRGREMRFEATGDAQADRQSAMALWQRVQGQPGTIPY</sequence>
<name>A0ABS5EWP4_9PROT</name>
<reference evidence="2" key="1">
    <citation type="journal article" date="2021" name="Syst. Appl. Microbiol.">
        <title>Roseomonas hellenica sp. nov., isolated from roots of wild-growing Alkanna tinctoria.</title>
        <authorList>
            <person name="Rat A."/>
            <person name="Naranjo H.D."/>
            <person name="Lebbe L."/>
            <person name="Cnockaert M."/>
            <person name="Krigas N."/>
            <person name="Grigoriadou K."/>
            <person name="Maloupa E."/>
            <person name="Willems A."/>
        </authorList>
    </citation>
    <scope>NUCLEOTIDE SEQUENCE [LARGE SCALE GENOMIC DNA]</scope>
    <source>
        <strain evidence="2">LMG 31523</strain>
    </source>
</reference>
<dbReference type="RefSeq" id="WP_211852372.1">
    <property type="nucleotide sequence ID" value="NZ_JAAGBB010000010.1"/>
</dbReference>
<evidence type="ECO:0000313" key="2">
    <source>
        <dbReference type="Proteomes" id="UP001196870"/>
    </source>
</evidence>
<dbReference type="Proteomes" id="UP001196870">
    <property type="component" value="Unassembled WGS sequence"/>
</dbReference>
<dbReference type="EMBL" id="JAAGBB010000010">
    <property type="protein sequence ID" value="MBR0664706.1"/>
    <property type="molecule type" value="Genomic_DNA"/>
</dbReference>
<comment type="caution">
    <text evidence="1">The sequence shown here is derived from an EMBL/GenBank/DDBJ whole genome shotgun (WGS) entry which is preliminary data.</text>
</comment>